<dbReference type="NCBIfam" id="TIGR00229">
    <property type="entry name" value="sensory_box"/>
    <property type="match status" value="1"/>
</dbReference>
<dbReference type="InterPro" id="IPR003661">
    <property type="entry name" value="HisK_dim/P_dom"/>
</dbReference>
<dbReference type="InterPro" id="IPR003594">
    <property type="entry name" value="HATPase_dom"/>
</dbReference>
<dbReference type="CDD" id="cd00130">
    <property type="entry name" value="PAS"/>
    <property type="match status" value="1"/>
</dbReference>
<dbReference type="GO" id="GO:0005524">
    <property type="term" value="F:ATP binding"/>
    <property type="evidence" value="ECO:0007669"/>
    <property type="project" value="UniProtKB-KW"/>
</dbReference>
<dbReference type="PROSITE" id="PS50109">
    <property type="entry name" value="HIS_KIN"/>
    <property type="match status" value="1"/>
</dbReference>
<keyword evidence="2" id="KW-0808">Transferase</keyword>
<dbReference type="InterPro" id="IPR036890">
    <property type="entry name" value="HATPase_C_sf"/>
</dbReference>
<dbReference type="PRINTS" id="PR00344">
    <property type="entry name" value="BCTRLSENSOR"/>
</dbReference>
<gene>
    <name evidence="8" type="ORF">METZ01_LOCUS230955</name>
</gene>
<dbReference type="Pfam" id="PF02518">
    <property type="entry name" value="HATPase_c"/>
    <property type="match status" value="1"/>
</dbReference>
<name>A0A382GVA4_9ZZZZ</name>
<dbReference type="SUPFAM" id="SSF55874">
    <property type="entry name" value="ATPase domain of HSP90 chaperone/DNA topoisomerase II/histidine kinase"/>
    <property type="match status" value="1"/>
</dbReference>
<dbReference type="Gene3D" id="1.10.287.130">
    <property type="match status" value="1"/>
</dbReference>
<dbReference type="Gene3D" id="3.30.450.20">
    <property type="entry name" value="PAS domain"/>
    <property type="match status" value="1"/>
</dbReference>
<dbReference type="InterPro" id="IPR005467">
    <property type="entry name" value="His_kinase_dom"/>
</dbReference>
<reference evidence="8" key="1">
    <citation type="submission" date="2018-05" db="EMBL/GenBank/DDBJ databases">
        <authorList>
            <person name="Lanie J.A."/>
            <person name="Ng W.-L."/>
            <person name="Kazmierczak K.M."/>
            <person name="Andrzejewski T.M."/>
            <person name="Davidsen T.M."/>
            <person name="Wayne K.J."/>
            <person name="Tettelin H."/>
            <person name="Glass J.I."/>
            <person name="Rusch D."/>
            <person name="Podicherti R."/>
            <person name="Tsui H.-C.T."/>
            <person name="Winkler M.E."/>
        </authorList>
    </citation>
    <scope>NUCLEOTIDE SEQUENCE</scope>
</reference>
<evidence type="ECO:0000259" key="7">
    <source>
        <dbReference type="PROSITE" id="PS50109"/>
    </source>
</evidence>
<evidence type="ECO:0000256" key="4">
    <source>
        <dbReference type="ARBA" id="ARBA00022777"/>
    </source>
</evidence>
<evidence type="ECO:0000313" key="8">
    <source>
        <dbReference type="EMBL" id="SVB78101.1"/>
    </source>
</evidence>
<keyword evidence="5" id="KW-0067">ATP-binding</keyword>
<keyword evidence="3" id="KW-0547">Nucleotide-binding</keyword>
<dbReference type="AlphaFoldDB" id="A0A382GVA4"/>
<dbReference type="Pfam" id="PF13426">
    <property type="entry name" value="PAS_9"/>
    <property type="match status" value="1"/>
</dbReference>
<keyword evidence="4" id="KW-0418">Kinase</keyword>
<dbReference type="EMBL" id="UINC01057199">
    <property type="protein sequence ID" value="SVB78101.1"/>
    <property type="molecule type" value="Genomic_DNA"/>
</dbReference>
<dbReference type="Pfam" id="PF00512">
    <property type="entry name" value="HisKA"/>
    <property type="match status" value="1"/>
</dbReference>
<dbReference type="CDD" id="cd00082">
    <property type="entry name" value="HisKA"/>
    <property type="match status" value="1"/>
</dbReference>
<evidence type="ECO:0000256" key="2">
    <source>
        <dbReference type="ARBA" id="ARBA00022679"/>
    </source>
</evidence>
<dbReference type="PANTHER" id="PTHR43065:SF10">
    <property type="entry name" value="PEROXIDE STRESS-ACTIVATED HISTIDINE KINASE MAK3"/>
    <property type="match status" value="1"/>
</dbReference>
<sequence length="362" mass="40654">MAESENFYQNIFASLVDGVLVISGDLKITKVNQGAEEIFQRSRSSLEGEHLAKLFPNQTNITEKAHQSITTETPYHNVEGIGYRKSTNESFPISLTFSPLIKSEHKVTTGIILVKDISLLKELQENSQQTEYLSTLSILTAGMAHEIRNPLSGIRGSAQLLLKDLKNRDQQEYMEIVIEEVDRIDRLVKKMMNLTRSNLKDFKTTNIHQILEEILTLERENLEKKEGTFVQIYDPSLPAIEANKDELKQVFLNLIKNAVEASSEGGQVCISTEYNTSYAFRKKQDVLSPNNIIVKIIDSGSGMNEDAKKKIFTPFFTTKKRGTGLGLAVSLKIVENHSGKIKITSKENVGTVVQVFFPISNK</sequence>
<dbReference type="InterPro" id="IPR004358">
    <property type="entry name" value="Sig_transdc_His_kin-like_C"/>
</dbReference>
<keyword evidence="6" id="KW-0902">Two-component regulatory system</keyword>
<dbReference type="PANTHER" id="PTHR43065">
    <property type="entry name" value="SENSOR HISTIDINE KINASE"/>
    <property type="match status" value="1"/>
</dbReference>
<dbReference type="GO" id="GO:0000155">
    <property type="term" value="F:phosphorelay sensor kinase activity"/>
    <property type="evidence" value="ECO:0007669"/>
    <property type="project" value="InterPro"/>
</dbReference>
<proteinExistence type="predicted"/>
<organism evidence="8">
    <name type="scientific">marine metagenome</name>
    <dbReference type="NCBI Taxonomy" id="408172"/>
    <lineage>
        <taxon>unclassified sequences</taxon>
        <taxon>metagenomes</taxon>
        <taxon>ecological metagenomes</taxon>
    </lineage>
</organism>
<keyword evidence="1" id="KW-0597">Phosphoprotein</keyword>
<dbReference type="InterPro" id="IPR036097">
    <property type="entry name" value="HisK_dim/P_sf"/>
</dbReference>
<accession>A0A382GVA4</accession>
<dbReference type="SUPFAM" id="SSF47384">
    <property type="entry name" value="Homodimeric domain of signal transducing histidine kinase"/>
    <property type="match status" value="1"/>
</dbReference>
<dbReference type="SMART" id="SM00387">
    <property type="entry name" value="HATPase_c"/>
    <property type="match status" value="1"/>
</dbReference>
<feature type="domain" description="Histidine kinase" evidence="7">
    <location>
        <begin position="142"/>
        <end position="361"/>
    </location>
</feature>
<dbReference type="SUPFAM" id="SSF55785">
    <property type="entry name" value="PYP-like sensor domain (PAS domain)"/>
    <property type="match status" value="1"/>
</dbReference>
<dbReference type="SMART" id="SM00388">
    <property type="entry name" value="HisKA"/>
    <property type="match status" value="1"/>
</dbReference>
<evidence type="ECO:0000256" key="5">
    <source>
        <dbReference type="ARBA" id="ARBA00022840"/>
    </source>
</evidence>
<dbReference type="SMART" id="SM00091">
    <property type="entry name" value="PAS"/>
    <property type="match status" value="1"/>
</dbReference>
<evidence type="ECO:0000256" key="3">
    <source>
        <dbReference type="ARBA" id="ARBA00022741"/>
    </source>
</evidence>
<dbReference type="Gene3D" id="3.30.565.10">
    <property type="entry name" value="Histidine kinase-like ATPase, C-terminal domain"/>
    <property type="match status" value="1"/>
</dbReference>
<protein>
    <recommendedName>
        <fullName evidence="7">Histidine kinase domain-containing protein</fullName>
    </recommendedName>
</protein>
<dbReference type="InterPro" id="IPR035965">
    <property type="entry name" value="PAS-like_dom_sf"/>
</dbReference>
<evidence type="ECO:0000256" key="6">
    <source>
        <dbReference type="ARBA" id="ARBA00023012"/>
    </source>
</evidence>
<evidence type="ECO:0000256" key="1">
    <source>
        <dbReference type="ARBA" id="ARBA00022553"/>
    </source>
</evidence>
<dbReference type="InterPro" id="IPR000014">
    <property type="entry name" value="PAS"/>
</dbReference>